<dbReference type="Gene3D" id="6.10.250.290">
    <property type="match status" value="1"/>
</dbReference>
<evidence type="ECO:0000313" key="7">
    <source>
        <dbReference type="Proteomes" id="UP000034543"/>
    </source>
</evidence>
<dbReference type="InterPro" id="IPR001790">
    <property type="entry name" value="Ribosomal_uL10"/>
</dbReference>
<dbReference type="GO" id="GO:0005840">
    <property type="term" value="C:ribosome"/>
    <property type="evidence" value="ECO:0007669"/>
    <property type="project" value="UniProtKB-KW"/>
</dbReference>
<keyword evidence="5" id="KW-0699">rRNA-binding</keyword>
<name>A0A0G1EQB7_9BACT</name>
<dbReference type="Pfam" id="PF00466">
    <property type="entry name" value="Ribosomal_L10"/>
    <property type="match status" value="1"/>
</dbReference>
<keyword evidence="3 5" id="KW-0687">Ribonucleoprotein</keyword>
<organism evidence="6 7">
    <name type="scientific">Candidatus Gottesmanbacteria bacterium GW2011_GWA1_43_11</name>
    <dbReference type="NCBI Taxonomy" id="1618436"/>
    <lineage>
        <taxon>Bacteria</taxon>
        <taxon>Candidatus Gottesmaniibacteriota</taxon>
    </lineage>
</organism>
<dbReference type="GO" id="GO:1990904">
    <property type="term" value="C:ribonucleoprotein complex"/>
    <property type="evidence" value="ECO:0007669"/>
    <property type="project" value="UniProtKB-KW"/>
</dbReference>
<dbReference type="GO" id="GO:0006412">
    <property type="term" value="P:translation"/>
    <property type="evidence" value="ECO:0007669"/>
    <property type="project" value="UniProtKB-UniRule"/>
</dbReference>
<evidence type="ECO:0000256" key="3">
    <source>
        <dbReference type="ARBA" id="ARBA00023274"/>
    </source>
</evidence>
<comment type="caution">
    <text evidence="6">The sequence shown here is derived from an EMBL/GenBank/DDBJ whole genome shotgun (WGS) entry which is preliminary data.</text>
</comment>
<dbReference type="InterPro" id="IPR043141">
    <property type="entry name" value="Ribosomal_uL10-like_sf"/>
</dbReference>
<dbReference type="SUPFAM" id="SSF160369">
    <property type="entry name" value="Ribosomal protein L10-like"/>
    <property type="match status" value="1"/>
</dbReference>
<dbReference type="STRING" id="1618436.UV59_C0009G0028"/>
<reference evidence="6 7" key="1">
    <citation type="journal article" date="2015" name="Nature">
        <title>rRNA introns, odd ribosomes, and small enigmatic genomes across a large radiation of phyla.</title>
        <authorList>
            <person name="Brown C.T."/>
            <person name="Hug L.A."/>
            <person name="Thomas B.C."/>
            <person name="Sharon I."/>
            <person name="Castelle C.J."/>
            <person name="Singh A."/>
            <person name="Wilkins M.J."/>
            <person name="Williams K.H."/>
            <person name="Banfield J.F."/>
        </authorList>
    </citation>
    <scope>NUCLEOTIDE SEQUENCE [LARGE SCALE GENOMIC DNA]</scope>
</reference>
<evidence type="ECO:0000256" key="5">
    <source>
        <dbReference type="HAMAP-Rule" id="MF_00362"/>
    </source>
</evidence>
<comment type="function">
    <text evidence="5">Forms part of the ribosomal stalk, playing a central role in the interaction of the ribosome with GTP-bound translation factors.</text>
</comment>
<keyword evidence="5" id="KW-0694">RNA-binding</keyword>
<evidence type="ECO:0000256" key="4">
    <source>
        <dbReference type="ARBA" id="ARBA00035202"/>
    </source>
</evidence>
<comment type="similarity">
    <text evidence="1 5">Belongs to the universal ribosomal protein uL10 family.</text>
</comment>
<proteinExistence type="inferred from homology"/>
<dbReference type="NCBIfam" id="NF000955">
    <property type="entry name" value="PRK00099.1-1"/>
    <property type="match status" value="1"/>
</dbReference>
<keyword evidence="2 5" id="KW-0689">Ribosomal protein</keyword>
<gene>
    <name evidence="5" type="primary">rplJ</name>
    <name evidence="6" type="ORF">UV59_C0009G0028</name>
</gene>
<dbReference type="HAMAP" id="MF_00362">
    <property type="entry name" value="Ribosomal_uL10"/>
    <property type="match status" value="1"/>
</dbReference>
<evidence type="ECO:0000256" key="1">
    <source>
        <dbReference type="ARBA" id="ARBA00008889"/>
    </source>
</evidence>
<sequence>MPTQRKIDIVTSLTDKINRTRAMVVTDYQGLSHKQLEELRKLLRKLNAEFVVTKNALLKRALGKTKKFPEDALSGSSGVLFAFEDEAGPVKELVNFLKTTNLGTIKAGLLGATNLSIDEVNRLAELPARPMLLSKLTGQLQTPLSGLHNALSWNLRQLVWTLDAVKSKKN</sequence>
<dbReference type="InterPro" id="IPR047865">
    <property type="entry name" value="Ribosomal_uL10_bac_type"/>
</dbReference>
<dbReference type="Gene3D" id="3.30.70.1730">
    <property type="match status" value="1"/>
</dbReference>
<dbReference type="CDD" id="cd05797">
    <property type="entry name" value="Ribosomal_L10"/>
    <property type="match status" value="1"/>
</dbReference>
<dbReference type="EMBL" id="LCFB01000009">
    <property type="protein sequence ID" value="KKS85226.1"/>
    <property type="molecule type" value="Genomic_DNA"/>
</dbReference>
<evidence type="ECO:0000256" key="2">
    <source>
        <dbReference type="ARBA" id="ARBA00022980"/>
    </source>
</evidence>
<dbReference type="AlphaFoldDB" id="A0A0G1EQB7"/>
<accession>A0A0G1EQB7</accession>
<dbReference type="GO" id="GO:0070180">
    <property type="term" value="F:large ribosomal subunit rRNA binding"/>
    <property type="evidence" value="ECO:0007669"/>
    <property type="project" value="UniProtKB-UniRule"/>
</dbReference>
<protein>
    <recommendedName>
        <fullName evidence="4 5">Large ribosomal subunit protein uL10</fullName>
    </recommendedName>
</protein>
<dbReference type="PANTHER" id="PTHR11560">
    <property type="entry name" value="39S RIBOSOMAL PROTEIN L10, MITOCHONDRIAL"/>
    <property type="match status" value="1"/>
</dbReference>
<comment type="subunit">
    <text evidence="5">Part of the ribosomal stalk of the 50S ribosomal subunit. The N-terminus interacts with L11 and the large rRNA to form the base of the stalk. The C-terminus forms an elongated spine to which L12 dimers bind in a sequential fashion forming a multimeric L10(L12)X complex.</text>
</comment>
<dbReference type="InterPro" id="IPR022973">
    <property type="entry name" value="Ribosomal_uL10_bac"/>
</dbReference>
<dbReference type="Proteomes" id="UP000034543">
    <property type="component" value="Unassembled WGS sequence"/>
</dbReference>
<evidence type="ECO:0000313" key="6">
    <source>
        <dbReference type="EMBL" id="KKS85226.1"/>
    </source>
</evidence>